<evidence type="ECO:0000256" key="9">
    <source>
        <dbReference type="ARBA" id="ARBA00076414"/>
    </source>
</evidence>
<comment type="caution">
    <text evidence="15">The sequence shown here is derived from an EMBL/GenBank/DDBJ whole genome shotgun (WGS) entry which is preliminary data.</text>
</comment>
<dbReference type="NCBIfam" id="NF010737">
    <property type="entry name" value="PRK14139.1"/>
    <property type="match status" value="1"/>
</dbReference>
<evidence type="ECO:0000313" key="16">
    <source>
        <dbReference type="Proteomes" id="UP000189177"/>
    </source>
</evidence>
<keyword evidence="13" id="KW-0175">Coiled coil</keyword>
<evidence type="ECO:0000256" key="4">
    <source>
        <dbReference type="ARBA" id="ARBA00022490"/>
    </source>
</evidence>
<organism evidence="15 16">
    <name type="scientific">Thioalkalivibrio halophilus</name>
    <dbReference type="NCBI Taxonomy" id="252474"/>
    <lineage>
        <taxon>Bacteria</taxon>
        <taxon>Pseudomonadati</taxon>
        <taxon>Pseudomonadota</taxon>
        <taxon>Gammaproteobacteria</taxon>
        <taxon>Chromatiales</taxon>
        <taxon>Ectothiorhodospiraceae</taxon>
        <taxon>Thioalkalivibrio</taxon>
    </lineage>
</organism>
<dbReference type="GO" id="GO:0005829">
    <property type="term" value="C:cytosol"/>
    <property type="evidence" value="ECO:0007669"/>
    <property type="project" value="TreeGrafter"/>
</dbReference>
<feature type="region of interest" description="Disordered" evidence="14">
    <location>
        <begin position="1"/>
        <end position="33"/>
    </location>
</feature>
<comment type="function">
    <text evidence="7 10 11">Participates actively in the response to hyperosmotic and heat shock by preventing the aggregation of stress-denatured proteins, in association with DnaK and GrpE. It is the nucleotide exchange factor for DnaK and may function as a thermosensor. Unfolded proteins bind initially to DnaJ; upon interaction with the DnaJ-bound protein, DnaK hydrolyzes its bound ATP, resulting in the formation of a stable complex. GrpE releases ADP from DnaK; ATP binding to DnaK triggers the release of the substrate protein, thus completing the reaction cycle. Several rounds of ATP-dependent interactions between DnaJ, DnaK and GrpE are required for fully efficient folding.</text>
</comment>
<evidence type="ECO:0000313" key="15">
    <source>
        <dbReference type="EMBL" id="OOC11001.1"/>
    </source>
</evidence>
<comment type="similarity">
    <text evidence="2 10 12">Belongs to the GrpE family.</text>
</comment>
<dbReference type="EMBL" id="MUZR01000007">
    <property type="protein sequence ID" value="OOC11001.1"/>
    <property type="molecule type" value="Genomic_DNA"/>
</dbReference>
<dbReference type="NCBIfam" id="NF010748">
    <property type="entry name" value="PRK14150.1"/>
    <property type="match status" value="1"/>
</dbReference>
<dbReference type="SUPFAM" id="SSF58014">
    <property type="entry name" value="Coiled-coil domain of nucleotide exchange factor GrpE"/>
    <property type="match status" value="1"/>
</dbReference>
<feature type="compositionally biased region" description="Acidic residues" evidence="14">
    <location>
        <begin position="12"/>
        <end position="25"/>
    </location>
</feature>
<dbReference type="GO" id="GO:0042803">
    <property type="term" value="F:protein homodimerization activity"/>
    <property type="evidence" value="ECO:0007669"/>
    <property type="project" value="InterPro"/>
</dbReference>
<dbReference type="Proteomes" id="UP000189177">
    <property type="component" value="Unassembled WGS sequence"/>
</dbReference>
<dbReference type="HAMAP" id="MF_01151">
    <property type="entry name" value="GrpE"/>
    <property type="match status" value="1"/>
</dbReference>
<name>A0A1V3A0Z0_9GAMM</name>
<evidence type="ECO:0000256" key="5">
    <source>
        <dbReference type="ARBA" id="ARBA00023016"/>
    </source>
</evidence>
<comment type="subcellular location">
    <subcellularLocation>
        <location evidence="1 10">Cytoplasm</location>
    </subcellularLocation>
</comment>
<dbReference type="GO" id="GO:0000774">
    <property type="term" value="F:adenyl-nucleotide exchange factor activity"/>
    <property type="evidence" value="ECO:0007669"/>
    <property type="project" value="InterPro"/>
</dbReference>
<feature type="compositionally biased region" description="Basic and acidic residues" evidence="14">
    <location>
        <begin position="1"/>
        <end position="11"/>
    </location>
</feature>
<sequence>MSEQPESRETPENEAQESPSPEEQEAAAAAGEADRIQELEALAEERRDQALRAQAELENQRRRFERELENAHKYAMEKFASEMLEVCDSLEMGLQAARESQDVDRVIEGVDLTLKNLHKVFDKFGIQAEEPTGERFDPERHQAMSMQEDPEQPPNTVVATMQKGYMLQDRVLRPAMVMVSKAPSSPGIDENA</sequence>
<evidence type="ECO:0000256" key="14">
    <source>
        <dbReference type="SAM" id="MobiDB-lite"/>
    </source>
</evidence>
<dbReference type="GO" id="GO:0051087">
    <property type="term" value="F:protein-folding chaperone binding"/>
    <property type="evidence" value="ECO:0007669"/>
    <property type="project" value="InterPro"/>
</dbReference>
<keyword evidence="16" id="KW-1185">Reference proteome</keyword>
<accession>A0A1V3A0Z0</accession>
<dbReference type="OrthoDB" id="9789811at2"/>
<dbReference type="FunFam" id="2.30.22.10:FF:000001">
    <property type="entry name" value="Protein GrpE"/>
    <property type="match status" value="1"/>
</dbReference>
<evidence type="ECO:0000256" key="3">
    <source>
        <dbReference type="ARBA" id="ARBA00011738"/>
    </source>
</evidence>
<dbReference type="NCBIfam" id="NF010738">
    <property type="entry name" value="PRK14140.1"/>
    <property type="match status" value="1"/>
</dbReference>
<evidence type="ECO:0000256" key="11">
    <source>
        <dbReference type="RuleBase" id="RU000639"/>
    </source>
</evidence>
<dbReference type="PANTHER" id="PTHR21237">
    <property type="entry name" value="GRPE PROTEIN"/>
    <property type="match status" value="1"/>
</dbReference>
<dbReference type="SUPFAM" id="SSF51064">
    <property type="entry name" value="Head domain of nucleotide exchange factor GrpE"/>
    <property type="match status" value="1"/>
</dbReference>
<keyword evidence="6 10" id="KW-0143">Chaperone</keyword>
<evidence type="ECO:0000256" key="10">
    <source>
        <dbReference type="HAMAP-Rule" id="MF_01151"/>
    </source>
</evidence>
<evidence type="ECO:0000256" key="1">
    <source>
        <dbReference type="ARBA" id="ARBA00004496"/>
    </source>
</evidence>
<dbReference type="Gene3D" id="2.30.22.10">
    <property type="entry name" value="Head domain of nucleotide exchange factor GrpE"/>
    <property type="match status" value="1"/>
</dbReference>
<dbReference type="PROSITE" id="PS01071">
    <property type="entry name" value="GRPE"/>
    <property type="match status" value="1"/>
</dbReference>
<evidence type="ECO:0000256" key="6">
    <source>
        <dbReference type="ARBA" id="ARBA00023186"/>
    </source>
</evidence>
<dbReference type="Pfam" id="PF01025">
    <property type="entry name" value="GrpE"/>
    <property type="match status" value="1"/>
</dbReference>
<keyword evidence="4 10" id="KW-0963">Cytoplasm</keyword>
<evidence type="ECO:0000256" key="13">
    <source>
        <dbReference type="SAM" id="Coils"/>
    </source>
</evidence>
<dbReference type="Gene3D" id="3.90.20.20">
    <property type="match status" value="1"/>
</dbReference>
<comment type="subunit">
    <text evidence="3 10">Homodimer.</text>
</comment>
<dbReference type="STRING" id="252474.B1A74_02395"/>
<dbReference type="GO" id="GO:0051082">
    <property type="term" value="F:unfolded protein binding"/>
    <property type="evidence" value="ECO:0007669"/>
    <property type="project" value="TreeGrafter"/>
</dbReference>
<evidence type="ECO:0000256" key="7">
    <source>
        <dbReference type="ARBA" id="ARBA00053401"/>
    </source>
</evidence>
<dbReference type="RefSeq" id="WP_018869988.1">
    <property type="nucleotide sequence ID" value="NZ_MUZR01000007.1"/>
</dbReference>
<evidence type="ECO:0000256" key="12">
    <source>
        <dbReference type="RuleBase" id="RU004478"/>
    </source>
</evidence>
<reference evidence="15 16" key="1">
    <citation type="submission" date="2017-02" db="EMBL/GenBank/DDBJ databases">
        <title>Genomic diversity within the haloalkaliphilic genus Thioalkalivibrio.</title>
        <authorList>
            <person name="Ahn A.-C."/>
            <person name="Meier-Kolthoff J."/>
            <person name="Overmars L."/>
            <person name="Richter M."/>
            <person name="Woyke T."/>
            <person name="Sorokin D.Y."/>
            <person name="Muyzer G."/>
        </authorList>
    </citation>
    <scope>NUCLEOTIDE SEQUENCE [LARGE SCALE GENOMIC DNA]</scope>
    <source>
        <strain evidence="15 16">HL17</strain>
    </source>
</reference>
<keyword evidence="5 10" id="KW-0346">Stress response</keyword>
<evidence type="ECO:0000256" key="2">
    <source>
        <dbReference type="ARBA" id="ARBA00009054"/>
    </source>
</evidence>
<proteinExistence type="inferred from homology"/>
<dbReference type="InterPro" id="IPR009012">
    <property type="entry name" value="GrpE_head"/>
</dbReference>
<protein>
    <recommendedName>
        <fullName evidence="8 10">Protein GrpE</fullName>
    </recommendedName>
    <alternativeName>
        <fullName evidence="9 10">HSP-70 cofactor</fullName>
    </alternativeName>
</protein>
<dbReference type="GO" id="GO:0006457">
    <property type="term" value="P:protein folding"/>
    <property type="evidence" value="ECO:0007669"/>
    <property type="project" value="InterPro"/>
</dbReference>
<dbReference type="InterPro" id="IPR000740">
    <property type="entry name" value="GrpE"/>
</dbReference>
<evidence type="ECO:0000256" key="8">
    <source>
        <dbReference type="ARBA" id="ARBA00072274"/>
    </source>
</evidence>
<dbReference type="PANTHER" id="PTHR21237:SF23">
    <property type="entry name" value="GRPE PROTEIN HOMOLOG, MITOCHONDRIAL"/>
    <property type="match status" value="1"/>
</dbReference>
<feature type="coiled-coil region" evidence="13">
    <location>
        <begin position="36"/>
        <end position="74"/>
    </location>
</feature>
<dbReference type="CDD" id="cd00446">
    <property type="entry name" value="GrpE"/>
    <property type="match status" value="1"/>
</dbReference>
<dbReference type="InterPro" id="IPR013805">
    <property type="entry name" value="GrpE_CC"/>
</dbReference>
<dbReference type="AlphaFoldDB" id="A0A1V3A0Z0"/>
<dbReference type="PRINTS" id="PR00773">
    <property type="entry name" value="GRPEPROTEIN"/>
</dbReference>
<gene>
    <name evidence="10" type="primary">grpE</name>
    <name evidence="15" type="ORF">B1A74_02395</name>
</gene>